<dbReference type="Proteomes" id="UP000195321">
    <property type="component" value="Unassembled WGS sequence"/>
</dbReference>
<dbReference type="Pfam" id="PF13160">
    <property type="entry name" value="DUF3995"/>
    <property type="match status" value="1"/>
</dbReference>
<evidence type="ECO:0000313" key="2">
    <source>
        <dbReference type="EMBL" id="OUM50145.1"/>
    </source>
</evidence>
<name>A0A1Y3MI80_9BACI</name>
<evidence type="ECO:0000313" key="3">
    <source>
        <dbReference type="Proteomes" id="UP000195321"/>
    </source>
</evidence>
<keyword evidence="1" id="KW-0812">Transmembrane</keyword>
<dbReference type="RefSeq" id="WP_088093691.1">
    <property type="nucleotide sequence ID" value="NZ_JBLOJB010000006.1"/>
</dbReference>
<keyword evidence="1" id="KW-1133">Transmembrane helix</keyword>
<evidence type="ECO:0000256" key="1">
    <source>
        <dbReference type="SAM" id="Phobius"/>
    </source>
</evidence>
<keyword evidence="1" id="KW-0472">Membrane</keyword>
<accession>A0A1Y3MI80</accession>
<dbReference type="EMBL" id="MWPX01000002">
    <property type="protein sequence ID" value="OUM50145.1"/>
    <property type="molecule type" value="Genomic_DNA"/>
</dbReference>
<reference evidence="2 3" key="1">
    <citation type="submission" date="2017-02" db="EMBL/GenBank/DDBJ databases">
        <title>Bacillus pseudomycoides isolate FSL K6-0042.</title>
        <authorList>
            <person name="Kovac J."/>
        </authorList>
    </citation>
    <scope>NUCLEOTIDE SEQUENCE [LARGE SCALE GENOMIC DNA]</scope>
    <source>
        <strain evidence="2 3">FSL K6-0042</strain>
    </source>
</reference>
<sequence length="142" mass="15836">MLIIIAISACLLMGISLLHVYWALGGGWGIAAAIPTESGNKVFTPSTGMTLLVALLLSIAPLFLLWEIEIIPSFIPQMIIRSGSWICMLVFGLRVVGEFNYFGIFKKKKDTYFAKMDSMLFIPLCAFLSFSFFLAIILYMLH</sequence>
<proteinExistence type="predicted"/>
<protein>
    <recommendedName>
        <fullName evidence="4">DUF3995 domain-containing protein</fullName>
    </recommendedName>
</protein>
<gene>
    <name evidence="2" type="ORF">BW425_03390</name>
</gene>
<feature type="transmembrane region" description="Helical" evidence="1">
    <location>
        <begin position="119"/>
        <end position="141"/>
    </location>
</feature>
<dbReference type="AlphaFoldDB" id="A0A1Y3MI80"/>
<comment type="caution">
    <text evidence="2">The sequence shown here is derived from an EMBL/GenBank/DDBJ whole genome shotgun (WGS) entry which is preliminary data.</text>
</comment>
<evidence type="ECO:0008006" key="4">
    <source>
        <dbReference type="Google" id="ProtNLM"/>
    </source>
</evidence>
<dbReference type="InterPro" id="IPR025058">
    <property type="entry name" value="DUF3995"/>
</dbReference>
<feature type="transmembrane region" description="Helical" evidence="1">
    <location>
        <begin position="78"/>
        <end position="99"/>
    </location>
</feature>
<organism evidence="2 3">
    <name type="scientific">Bacillus pseudomycoides</name>
    <dbReference type="NCBI Taxonomy" id="64104"/>
    <lineage>
        <taxon>Bacteria</taxon>
        <taxon>Bacillati</taxon>
        <taxon>Bacillota</taxon>
        <taxon>Bacilli</taxon>
        <taxon>Bacillales</taxon>
        <taxon>Bacillaceae</taxon>
        <taxon>Bacillus</taxon>
        <taxon>Bacillus cereus group</taxon>
    </lineage>
</organism>
<feature type="transmembrane region" description="Helical" evidence="1">
    <location>
        <begin position="49"/>
        <end position="66"/>
    </location>
</feature>